<organism evidence="1 2">
    <name type="scientific">Planktothricoides raciborskii FACHB-1370</name>
    <dbReference type="NCBI Taxonomy" id="2949576"/>
    <lineage>
        <taxon>Bacteria</taxon>
        <taxon>Bacillati</taxon>
        <taxon>Cyanobacteriota</taxon>
        <taxon>Cyanophyceae</taxon>
        <taxon>Oscillatoriophycideae</taxon>
        <taxon>Oscillatoriales</taxon>
        <taxon>Oscillatoriaceae</taxon>
        <taxon>Planktothricoides</taxon>
    </lineage>
</organism>
<protein>
    <submittedName>
        <fullName evidence="1">Uncharacterized protein</fullName>
    </submittedName>
</protein>
<comment type="caution">
    <text evidence="1">The sequence shown here is derived from an EMBL/GenBank/DDBJ whole genome shotgun (WGS) entry which is preliminary data.</text>
</comment>
<accession>A0ABR8EJQ3</accession>
<dbReference type="InterPro" id="IPR025478">
    <property type="entry name" value="COP23"/>
</dbReference>
<dbReference type="Proteomes" id="UP000641954">
    <property type="component" value="Unassembled WGS sequence"/>
</dbReference>
<dbReference type="Pfam" id="PF14218">
    <property type="entry name" value="COP23"/>
    <property type="match status" value="1"/>
</dbReference>
<gene>
    <name evidence="1" type="ORF">H6G72_25470</name>
</gene>
<reference evidence="1 2" key="1">
    <citation type="journal article" date="2020" name="ISME J.">
        <title>Comparative genomics reveals insights into cyanobacterial evolution and habitat adaptation.</title>
        <authorList>
            <person name="Chen M.Y."/>
            <person name="Teng W.K."/>
            <person name="Zhao L."/>
            <person name="Hu C.X."/>
            <person name="Zhou Y.K."/>
            <person name="Han B.P."/>
            <person name="Song L.R."/>
            <person name="Shu W.S."/>
        </authorList>
    </citation>
    <scope>NUCLEOTIDE SEQUENCE [LARGE SCALE GENOMIC DNA]</scope>
    <source>
        <strain evidence="1 2">FACHB-1370</strain>
    </source>
</reference>
<evidence type="ECO:0000313" key="1">
    <source>
        <dbReference type="EMBL" id="MBD2547114.1"/>
    </source>
</evidence>
<evidence type="ECO:0000313" key="2">
    <source>
        <dbReference type="Proteomes" id="UP000641954"/>
    </source>
</evidence>
<keyword evidence="2" id="KW-1185">Reference proteome</keyword>
<name>A0ABR8EJQ3_9CYAN</name>
<dbReference type="RefSeq" id="WP_082349008.1">
    <property type="nucleotide sequence ID" value="NZ_JACJSK010000058.1"/>
</dbReference>
<sequence>MLALYKRIRSRSSSRVSWHRAGERQIIQWTEEGAQEFGENLTASERCRAVRKRFNQYCLRQSAQPTLPPLSEGVVNGMPVICAAAEVECSPNNTLWTLKTENRDTNGRIIAQLLSALKGEAGTGLILESEDDLEITSILIESLIDGIIMQKSDRLPDHSEPS</sequence>
<dbReference type="EMBL" id="JACJSK010000058">
    <property type="protein sequence ID" value="MBD2547114.1"/>
    <property type="molecule type" value="Genomic_DNA"/>
</dbReference>
<proteinExistence type="predicted"/>